<feature type="domain" description="Cytochrome b561 bacterial/Ni-hydrogenase" evidence="7">
    <location>
        <begin position="9"/>
        <end position="184"/>
    </location>
</feature>
<feature type="transmembrane region" description="Helical" evidence="6">
    <location>
        <begin position="42"/>
        <end position="59"/>
    </location>
</feature>
<evidence type="ECO:0000256" key="2">
    <source>
        <dbReference type="ARBA" id="ARBA00022475"/>
    </source>
</evidence>
<dbReference type="AlphaFoldDB" id="A0A3B0Y412"/>
<feature type="transmembrane region" description="Helical" evidence="6">
    <location>
        <begin position="150"/>
        <end position="172"/>
    </location>
</feature>
<comment type="subcellular location">
    <subcellularLocation>
        <location evidence="1">Cell membrane</location>
        <topology evidence="1">Multi-pass membrane protein</topology>
    </subcellularLocation>
</comment>
<dbReference type="GO" id="GO:0005886">
    <property type="term" value="C:plasma membrane"/>
    <property type="evidence" value="ECO:0007669"/>
    <property type="project" value="UniProtKB-SubCell"/>
</dbReference>
<dbReference type="Pfam" id="PF01292">
    <property type="entry name" value="Ni_hydr_CYTB"/>
    <property type="match status" value="1"/>
</dbReference>
<feature type="transmembrane region" description="Helical" evidence="6">
    <location>
        <begin position="12"/>
        <end position="30"/>
    </location>
</feature>
<evidence type="ECO:0000256" key="5">
    <source>
        <dbReference type="ARBA" id="ARBA00023136"/>
    </source>
</evidence>
<dbReference type="InterPro" id="IPR011577">
    <property type="entry name" value="Cyt_b561_bac/Ni-Hgenase"/>
</dbReference>
<dbReference type="PANTHER" id="PTHR30485:SF2">
    <property type="entry name" value="BLL0597 PROTEIN"/>
    <property type="match status" value="1"/>
</dbReference>
<evidence type="ECO:0000256" key="4">
    <source>
        <dbReference type="ARBA" id="ARBA00022989"/>
    </source>
</evidence>
<dbReference type="GO" id="GO:0022904">
    <property type="term" value="P:respiratory electron transport chain"/>
    <property type="evidence" value="ECO:0007669"/>
    <property type="project" value="InterPro"/>
</dbReference>
<reference evidence="8" key="1">
    <citation type="submission" date="2018-06" db="EMBL/GenBank/DDBJ databases">
        <authorList>
            <person name="Zhirakovskaya E."/>
        </authorList>
    </citation>
    <scope>NUCLEOTIDE SEQUENCE</scope>
</reference>
<protein>
    <submittedName>
        <fullName evidence="8">Cytochrome b</fullName>
    </submittedName>
</protein>
<dbReference type="EMBL" id="UOFI01000191">
    <property type="protein sequence ID" value="VAW70307.1"/>
    <property type="molecule type" value="Genomic_DNA"/>
</dbReference>
<dbReference type="InterPro" id="IPR016174">
    <property type="entry name" value="Di-haem_cyt_TM"/>
</dbReference>
<evidence type="ECO:0000259" key="7">
    <source>
        <dbReference type="Pfam" id="PF01292"/>
    </source>
</evidence>
<dbReference type="SUPFAM" id="SSF81342">
    <property type="entry name" value="Transmembrane di-heme cytochromes"/>
    <property type="match status" value="1"/>
</dbReference>
<name>A0A3B0Y412_9ZZZZ</name>
<dbReference type="Gene3D" id="1.20.950.20">
    <property type="entry name" value="Transmembrane di-heme cytochromes, Chain C"/>
    <property type="match status" value="1"/>
</dbReference>
<evidence type="ECO:0000256" key="1">
    <source>
        <dbReference type="ARBA" id="ARBA00004651"/>
    </source>
</evidence>
<dbReference type="PANTHER" id="PTHR30485">
    <property type="entry name" value="NI/FE-HYDROGENASE 1 B-TYPE CYTOCHROME SUBUNIT"/>
    <property type="match status" value="1"/>
</dbReference>
<organism evidence="8">
    <name type="scientific">hydrothermal vent metagenome</name>
    <dbReference type="NCBI Taxonomy" id="652676"/>
    <lineage>
        <taxon>unclassified sequences</taxon>
        <taxon>metagenomes</taxon>
        <taxon>ecological metagenomes</taxon>
    </lineage>
</organism>
<accession>A0A3B0Y412</accession>
<feature type="transmembrane region" description="Helical" evidence="6">
    <location>
        <begin position="97"/>
        <end position="122"/>
    </location>
</feature>
<gene>
    <name evidence="8" type="ORF">MNBD_GAMMA09-2548</name>
</gene>
<keyword evidence="5 6" id="KW-0472">Membrane</keyword>
<keyword evidence="2" id="KW-1003">Cell membrane</keyword>
<evidence type="ECO:0000313" key="8">
    <source>
        <dbReference type="EMBL" id="VAW70307.1"/>
    </source>
</evidence>
<proteinExistence type="predicted"/>
<dbReference type="InterPro" id="IPR051542">
    <property type="entry name" value="Hydrogenase_cytochrome"/>
</dbReference>
<dbReference type="GO" id="GO:0020037">
    <property type="term" value="F:heme binding"/>
    <property type="evidence" value="ECO:0007669"/>
    <property type="project" value="TreeGrafter"/>
</dbReference>
<evidence type="ECO:0000256" key="3">
    <source>
        <dbReference type="ARBA" id="ARBA00022692"/>
    </source>
</evidence>
<keyword evidence="4 6" id="KW-1133">Transmembrane helix</keyword>
<keyword evidence="3 6" id="KW-0812">Transmembrane</keyword>
<sequence length="201" mass="22892">MTDTTQIRVWDPLVRFFHWSLVSAFTIAYITEDDFLTVHSWAGYFILALLGIRIIWGFIGSRYARFSDFIYSPATIIQFLKDTFKFRAKRYLGHNPAGGAMVILLMISLLMTTITGVFLLGADDHSGPLAFLFIQSADIWEDILEEVHEFFANFTLLLVFIHIAGVLLESLIHRENLVSAMINGFKPEKESPEKAKPKNKA</sequence>
<dbReference type="GO" id="GO:0009055">
    <property type="term" value="F:electron transfer activity"/>
    <property type="evidence" value="ECO:0007669"/>
    <property type="project" value="InterPro"/>
</dbReference>
<evidence type="ECO:0000256" key="6">
    <source>
        <dbReference type="SAM" id="Phobius"/>
    </source>
</evidence>